<name>A0ABX4IDA8_LISWE</name>
<gene>
    <name evidence="1" type="ORF">AFZ32_09975</name>
</gene>
<dbReference type="EMBL" id="NYPG01000004">
    <property type="protein sequence ID" value="PDK41239.1"/>
    <property type="molecule type" value="Genomic_DNA"/>
</dbReference>
<organism evidence="1 2">
    <name type="scientific">Listeria welshimeri</name>
    <dbReference type="NCBI Taxonomy" id="1643"/>
    <lineage>
        <taxon>Bacteria</taxon>
        <taxon>Bacillati</taxon>
        <taxon>Bacillota</taxon>
        <taxon>Bacilli</taxon>
        <taxon>Bacillales</taxon>
        <taxon>Listeriaceae</taxon>
        <taxon>Listeria</taxon>
    </lineage>
</organism>
<dbReference type="Proteomes" id="UP000219632">
    <property type="component" value="Unassembled WGS sequence"/>
</dbReference>
<keyword evidence="2" id="KW-1185">Reference proteome</keyword>
<comment type="caution">
    <text evidence="1">The sequence shown here is derived from an EMBL/GenBank/DDBJ whole genome shotgun (WGS) entry which is preliminary data.</text>
</comment>
<protein>
    <submittedName>
        <fullName evidence="1">Dihydropteroate synthase</fullName>
    </submittedName>
</protein>
<proteinExistence type="predicted"/>
<accession>A0ABX4IDA8</accession>
<sequence length="43" mass="5067">MKRKTEKSHETLTNITANPPKTWLIYSHKLTTSKTFSFFPLLE</sequence>
<reference evidence="1 2" key="1">
    <citation type="submission" date="2017-09" db="EMBL/GenBank/DDBJ databases">
        <title>Draft Genomes of 144 Listeria Monocytogenes isolates from foods.</title>
        <authorList>
            <person name="Wu C.H."/>
            <person name="Ng J."/>
            <person name="Kiang D."/>
            <person name="Chen C.-Y."/>
            <person name="Frink S."/>
            <person name="Lafrades M."/>
            <person name="Morales C."/>
            <person name="Park P."/>
            <person name="Zwick M."/>
        </authorList>
    </citation>
    <scope>NUCLEOTIDE SEQUENCE [LARGE SCALE GENOMIC DNA]</scope>
    <source>
        <strain evidence="1 2">CDPHFDLB-F14M01633.75-2</strain>
    </source>
</reference>
<evidence type="ECO:0000313" key="2">
    <source>
        <dbReference type="Proteomes" id="UP000219632"/>
    </source>
</evidence>
<evidence type="ECO:0000313" key="1">
    <source>
        <dbReference type="EMBL" id="PDK41239.1"/>
    </source>
</evidence>